<dbReference type="Proteomes" id="UP000537592">
    <property type="component" value="Unassembled WGS sequence"/>
</dbReference>
<dbReference type="PANTHER" id="PTHR34001:SF3">
    <property type="entry name" value="BLL7405 PROTEIN"/>
    <property type="match status" value="1"/>
</dbReference>
<keyword evidence="3" id="KW-0472">Membrane</keyword>
<evidence type="ECO:0000313" key="9">
    <source>
        <dbReference type="Proteomes" id="UP000537592"/>
    </source>
</evidence>
<evidence type="ECO:0000313" key="8">
    <source>
        <dbReference type="EMBL" id="MBB3810503.1"/>
    </source>
</evidence>
<comment type="subcellular location">
    <subcellularLocation>
        <location evidence="1">Cell outer membrane</location>
    </subcellularLocation>
</comment>
<dbReference type="AlphaFoldDB" id="A0A7W5Z5E2"/>
<dbReference type="InterPro" id="IPR051692">
    <property type="entry name" value="OMP-like"/>
</dbReference>
<dbReference type="RefSeq" id="WP_183753520.1">
    <property type="nucleotide sequence ID" value="NZ_JACICC010000006.1"/>
</dbReference>
<feature type="signal peptide" evidence="6">
    <location>
        <begin position="1"/>
        <end position="22"/>
    </location>
</feature>
<name>A0A7W5Z5E2_9HYPH</name>
<keyword evidence="4" id="KW-0998">Cell outer membrane</keyword>
<gene>
    <name evidence="8" type="ORF">FHS81_002604</name>
</gene>
<evidence type="ECO:0000256" key="4">
    <source>
        <dbReference type="ARBA" id="ARBA00023237"/>
    </source>
</evidence>
<comment type="similarity">
    <text evidence="5">Belongs to the Omp25/RopB family.</text>
</comment>
<evidence type="ECO:0000256" key="3">
    <source>
        <dbReference type="ARBA" id="ARBA00023136"/>
    </source>
</evidence>
<reference evidence="8 9" key="1">
    <citation type="submission" date="2020-08" db="EMBL/GenBank/DDBJ databases">
        <title>Genomic Encyclopedia of Type Strains, Phase IV (KMG-IV): sequencing the most valuable type-strain genomes for metagenomic binning, comparative biology and taxonomic classification.</title>
        <authorList>
            <person name="Goeker M."/>
        </authorList>
    </citation>
    <scope>NUCLEOTIDE SEQUENCE [LARGE SCALE GENOMIC DNA]</scope>
    <source>
        <strain evidence="8 9">DSM 28760</strain>
    </source>
</reference>
<keyword evidence="9" id="KW-1185">Reference proteome</keyword>
<dbReference type="SUPFAM" id="SSF56925">
    <property type="entry name" value="OMPA-like"/>
    <property type="match status" value="1"/>
</dbReference>
<sequence>MIKYFLASVAALGLMASGTAFAADMPIQNYEPMAPIATPIFTWTGFYVGANAGYAWNSNDDDKYFGSTYYSGGNNDDGGFTGGAQAGYNLQFGQFVVGVEADINYADLKGKDNTLAWEPSSGSLGGSQSSVEWYGTVRGRLGFAIDQALIYATGGLAYGGGGNDRSFVYNDAIFKAKNDIRMGWVAGAGIEYAFTDNISARIEGLYVNLGKEEANYFAPVQLNRKDTEFGVVRAGLNYKFGSF</sequence>
<evidence type="ECO:0000259" key="7">
    <source>
        <dbReference type="Pfam" id="PF13505"/>
    </source>
</evidence>
<evidence type="ECO:0000256" key="2">
    <source>
        <dbReference type="ARBA" id="ARBA00022729"/>
    </source>
</evidence>
<dbReference type="InterPro" id="IPR027385">
    <property type="entry name" value="Beta-barrel_OMP"/>
</dbReference>
<dbReference type="Gene3D" id="2.40.160.20">
    <property type="match status" value="1"/>
</dbReference>
<organism evidence="8 9">
    <name type="scientific">Pseudochelatococcus contaminans</name>
    <dbReference type="NCBI Taxonomy" id="1538103"/>
    <lineage>
        <taxon>Bacteria</taxon>
        <taxon>Pseudomonadati</taxon>
        <taxon>Pseudomonadota</taxon>
        <taxon>Alphaproteobacteria</taxon>
        <taxon>Hyphomicrobiales</taxon>
        <taxon>Chelatococcaceae</taxon>
        <taxon>Pseudochelatococcus</taxon>
    </lineage>
</organism>
<comment type="caution">
    <text evidence="8">The sequence shown here is derived from an EMBL/GenBank/DDBJ whole genome shotgun (WGS) entry which is preliminary data.</text>
</comment>
<feature type="chain" id="PRO_5030613627" evidence="6">
    <location>
        <begin position="23"/>
        <end position="243"/>
    </location>
</feature>
<dbReference type="Pfam" id="PF13505">
    <property type="entry name" value="OMP_b-brl"/>
    <property type="match status" value="1"/>
</dbReference>
<evidence type="ECO:0000256" key="6">
    <source>
        <dbReference type="SAM" id="SignalP"/>
    </source>
</evidence>
<dbReference type="GO" id="GO:0009279">
    <property type="term" value="C:cell outer membrane"/>
    <property type="evidence" value="ECO:0007669"/>
    <property type="project" value="UniProtKB-SubCell"/>
</dbReference>
<proteinExistence type="inferred from homology"/>
<dbReference type="EMBL" id="JACICC010000006">
    <property type="protein sequence ID" value="MBB3810503.1"/>
    <property type="molecule type" value="Genomic_DNA"/>
</dbReference>
<dbReference type="InterPro" id="IPR011250">
    <property type="entry name" value="OMP/PagP_B-barrel"/>
</dbReference>
<dbReference type="PANTHER" id="PTHR34001">
    <property type="entry name" value="BLL7405 PROTEIN"/>
    <property type="match status" value="1"/>
</dbReference>
<evidence type="ECO:0000256" key="1">
    <source>
        <dbReference type="ARBA" id="ARBA00004442"/>
    </source>
</evidence>
<keyword evidence="2 6" id="KW-0732">Signal</keyword>
<evidence type="ECO:0000256" key="5">
    <source>
        <dbReference type="ARBA" id="ARBA00038306"/>
    </source>
</evidence>
<feature type="domain" description="Outer membrane protein beta-barrel" evidence="7">
    <location>
        <begin position="42"/>
        <end position="240"/>
    </location>
</feature>
<protein>
    <submittedName>
        <fullName evidence="8">Outer membrane immunogenic protein</fullName>
    </submittedName>
</protein>
<accession>A0A7W5Z5E2</accession>